<gene>
    <name evidence="4" type="ORF">TELCIR_12670</name>
</gene>
<dbReference type="GO" id="GO:0007165">
    <property type="term" value="P:signal transduction"/>
    <property type="evidence" value="ECO:0007669"/>
    <property type="project" value="TreeGrafter"/>
</dbReference>
<dbReference type="OrthoDB" id="25039at2759"/>
<evidence type="ECO:0000313" key="5">
    <source>
        <dbReference type="Proteomes" id="UP000230423"/>
    </source>
</evidence>
<dbReference type="SUPFAM" id="SSF51445">
    <property type="entry name" value="(Trans)glycosidases"/>
    <property type="match status" value="1"/>
</dbReference>
<dbReference type="InterPro" id="IPR002053">
    <property type="entry name" value="Glyco_hydro_25"/>
</dbReference>
<evidence type="ECO:0000313" key="4">
    <source>
        <dbReference type="EMBL" id="PIO65644.1"/>
    </source>
</evidence>
<evidence type="ECO:0000256" key="2">
    <source>
        <dbReference type="ARBA" id="ARBA00022729"/>
    </source>
</evidence>
<dbReference type="AlphaFoldDB" id="A0A2G9U660"/>
<dbReference type="PROSITE" id="PS51904">
    <property type="entry name" value="GLYCOSYL_HYDROL_F25_2"/>
    <property type="match status" value="1"/>
</dbReference>
<dbReference type="Gene3D" id="3.20.20.80">
    <property type="entry name" value="Glycosidases"/>
    <property type="match status" value="1"/>
</dbReference>
<feature type="transmembrane region" description="Helical" evidence="3">
    <location>
        <begin position="41"/>
        <end position="60"/>
    </location>
</feature>
<dbReference type="Proteomes" id="UP000230423">
    <property type="component" value="Unassembled WGS sequence"/>
</dbReference>
<keyword evidence="3" id="KW-0812">Transmembrane</keyword>
<keyword evidence="3" id="KW-0472">Membrane</keyword>
<dbReference type="PANTHER" id="PTHR23208">
    <property type="entry name" value="LYSOZYME PROTEIN"/>
    <property type="match status" value="1"/>
</dbReference>
<dbReference type="GO" id="GO:0016998">
    <property type="term" value="P:cell wall macromolecule catabolic process"/>
    <property type="evidence" value="ECO:0007669"/>
    <property type="project" value="InterPro"/>
</dbReference>
<dbReference type="GO" id="GO:0003796">
    <property type="term" value="F:lysozyme activity"/>
    <property type="evidence" value="ECO:0007669"/>
    <property type="project" value="InterPro"/>
</dbReference>
<keyword evidence="5" id="KW-1185">Reference proteome</keyword>
<protein>
    <submittedName>
        <fullName evidence="4">Uncharacterized protein</fullName>
    </submittedName>
</protein>
<comment type="similarity">
    <text evidence="1">Belongs to the glycosyl hydrolase 25 family.</text>
</comment>
<dbReference type="InterPro" id="IPR051595">
    <property type="entry name" value="GH25_Enzymes"/>
</dbReference>
<dbReference type="GO" id="GO:0009253">
    <property type="term" value="P:peptidoglycan catabolic process"/>
    <property type="evidence" value="ECO:0007669"/>
    <property type="project" value="InterPro"/>
</dbReference>
<evidence type="ECO:0000256" key="1">
    <source>
        <dbReference type="ARBA" id="ARBA00010646"/>
    </source>
</evidence>
<dbReference type="GO" id="GO:0045087">
    <property type="term" value="P:innate immune response"/>
    <property type="evidence" value="ECO:0007669"/>
    <property type="project" value="TreeGrafter"/>
</dbReference>
<dbReference type="InterPro" id="IPR017853">
    <property type="entry name" value="GH"/>
</dbReference>
<sequence>MKLADREAESSEASREFRIRHLPKRLNSINDYWGWSEGFDMLGLALLSALILSCIAGLVIQHESTAQEHTSKLLVTDYAVDISTSLPLTVFQCFHQNTYKIVFIRAYHPYGQGQADQSAIENIRQADSAGLGIEAYMVPEPKSNKTGTTQFDEMYNHLKNSFIYLNSVWIQVSTPSNWFPTPNDNIAFLNDILLRASVSPLDGLKVGIYTNNDDWTQITGGARINNAMLW</sequence>
<name>A0A2G9U660_TELCI</name>
<keyword evidence="3" id="KW-1133">Transmembrane helix</keyword>
<accession>A0A2G9U660</accession>
<dbReference type="EMBL" id="KZ348844">
    <property type="protein sequence ID" value="PIO65644.1"/>
    <property type="molecule type" value="Genomic_DNA"/>
</dbReference>
<proteinExistence type="inferred from homology"/>
<reference evidence="4 5" key="1">
    <citation type="submission" date="2015-09" db="EMBL/GenBank/DDBJ databases">
        <title>Draft genome of the parasitic nematode Teladorsagia circumcincta isolate WARC Sus (inbred).</title>
        <authorList>
            <person name="Mitreva M."/>
        </authorList>
    </citation>
    <scope>NUCLEOTIDE SEQUENCE [LARGE SCALE GENOMIC DNA]</scope>
    <source>
        <strain evidence="4 5">S</strain>
    </source>
</reference>
<organism evidence="4 5">
    <name type="scientific">Teladorsagia circumcincta</name>
    <name type="common">Brown stomach worm</name>
    <name type="synonym">Ostertagia circumcincta</name>
    <dbReference type="NCBI Taxonomy" id="45464"/>
    <lineage>
        <taxon>Eukaryota</taxon>
        <taxon>Metazoa</taxon>
        <taxon>Ecdysozoa</taxon>
        <taxon>Nematoda</taxon>
        <taxon>Chromadorea</taxon>
        <taxon>Rhabditida</taxon>
        <taxon>Rhabditina</taxon>
        <taxon>Rhabditomorpha</taxon>
        <taxon>Strongyloidea</taxon>
        <taxon>Trichostrongylidae</taxon>
        <taxon>Teladorsagia</taxon>
    </lineage>
</organism>
<dbReference type="PANTHER" id="PTHR23208:SF36">
    <property type="entry name" value="LYSOZYME-RELATED"/>
    <property type="match status" value="1"/>
</dbReference>
<evidence type="ECO:0000256" key="3">
    <source>
        <dbReference type="SAM" id="Phobius"/>
    </source>
</evidence>
<keyword evidence="2" id="KW-0732">Signal</keyword>